<evidence type="ECO:0000313" key="5">
    <source>
        <dbReference type="Proteomes" id="UP001357733"/>
    </source>
</evidence>
<dbReference type="AlphaFoldDB" id="A0AAW9MXC9"/>
<feature type="domain" description="Glucose-1-phosphate adenylyltransferase/Bifunctional protein GlmU-like C-terminal hexapeptide" evidence="3">
    <location>
        <begin position="286"/>
        <end position="357"/>
    </location>
</feature>
<dbReference type="PANTHER" id="PTHR43523:SF6">
    <property type="entry name" value="GLYCOGEN BIOSYNTHESIS PROTEIN GLGD"/>
    <property type="match status" value="1"/>
</dbReference>
<dbReference type="GO" id="GO:0008878">
    <property type="term" value="F:glucose-1-phosphate adenylyltransferase activity"/>
    <property type="evidence" value="ECO:0007669"/>
    <property type="project" value="UniProtKB-EC"/>
</dbReference>
<dbReference type="GO" id="GO:0005978">
    <property type="term" value="P:glycogen biosynthetic process"/>
    <property type="evidence" value="ECO:0007669"/>
    <property type="project" value="UniProtKB-KW"/>
</dbReference>
<dbReference type="CDD" id="cd04651">
    <property type="entry name" value="LbH_G1P_AT_C"/>
    <property type="match status" value="1"/>
</dbReference>
<accession>A0AAW9MXC9</accession>
<dbReference type="Pfam" id="PF24894">
    <property type="entry name" value="Hexapep_GlmU"/>
    <property type="match status" value="1"/>
</dbReference>
<protein>
    <submittedName>
        <fullName evidence="4">Glucose-1-phosphate adenylyltransferase subunit GlgD</fullName>
        <ecNumber evidence="4">2.7.7.27</ecNumber>
    </submittedName>
</protein>
<proteinExistence type="inferred from homology"/>
<dbReference type="InterPro" id="IPR011831">
    <property type="entry name" value="ADP-Glc_PPase"/>
</dbReference>
<dbReference type="InterPro" id="IPR029044">
    <property type="entry name" value="Nucleotide-diphossugar_trans"/>
</dbReference>
<dbReference type="InterPro" id="IPR011004">
    <property type="entry name" value="Trimer_LpxA-like_sf"/>
</dbReference>
<dbReference type="EMBL" id="JAYKOT010000003">
    <property type="protein sequence ID" value="MEB3429538.1"/>
    <property type="molecule type" value="Genomic_DNA"/>
</dbReference>
<evidence type="ECO:0000259" key="3">
    <source>
        <dbReference type="Pfam" id="PF24894"/>
    </source>
</evidence>
<keyword evidence="4" id="KW-0548">Nucleotidyltransferase</keyword>
<gene>
    <name evidence="4" type="primary">glgD</name>
    <name evidence="4" type="ORF">VLK81_05860</name>
</gene>
<sequence>MDKCIGVINSGQNKETYGGLCDTRPDYMLPYSGRYRIIDYSLSTMTNNSIQNVVIYGKAHIRSTLDHIGNGQPWELNRKRNGIFIFPPIYESSIARNEINSYYQTLTFYEESSANNIFIADPMTITSLNLRTPFDKFIEEDLDVLFLYKSQEDKDALLLQSPKITLDKNGRLFNISINLGTQDRFNLFLGKYFIKKELFIKIIKESVEKGDSSTLVEAILKRMDSLKIGLYEVTDHVEVIKDLRTYFSSSMNLLNREIFNKIYSREKMIYTKSKDEPSSLYNPGCRVTNSLVANGCKISGQVENSIIFRGVQIGKNSIIRNSILMQDTVVGENSILVNVISDKFVKIKNGVTLVGSNQAPYVISKNSIIERSE</sequence>
<comment type="caution">
    <text evidence="4">The sequence shown here is derived from an EMBL/GenBank/DDBJ whole genome shotgun (WGS) entry which is preliminary data.</text>
</comment>
<organism evidence="4 5">
    <name type="scientific">Citroniella saccharovorans</name>
    <dbReference type="NCBI Taxonomy" id="2053367"/>
    <lineage>
        <taxon>Bacteria</taxon>
        <taxon>Bacillati</taxon>
        <taxon>Bacillota</taxon>
        <taxon>Tissierellia</taxon>
        <taxon>Tissierellales</taxon>
        <taxon>Peptoniphilaceae</taxon>
        <taxon>Citroniella</taxon>
    </lineage>
</organism>
<dbReference type="RefSeq" id="WP_324619723.1">
    <property type="nucleotide sequence ID" value="NZ_JAYKOT010000003.1"/>
</dbReference>
<dbReference type="EC" id="2.7.7.27" evidence="4"/>
<name>A0AAW9MXC9_9FIRM</name>
<dbReference type="PANTHER" id="PTHR43523">
    <property type="entry name" value="GLUCOSE-1-PHOSPHATE ADENYLYLTRANSFERASE-RELATED"/>
    <property type="match status" value="1"/>
</dbReference>
<dbReference type="SUPFAM" id="SSF53448">
    <property type="entry name" value="Nucleotide-diphospho-sugar transferases"/>
    <property type="match status" value="1"/>
</dbReference>
<evidence type="ECO:0000313" key="4">
    <source>
        <dbReference type="EMBL" id="MEB3429538.1"/>
    </source>
</evidence>
<dbReference type="Gene3D" id="2.160.10.10">
    <property type="entry name" value="Hexapeptide repeat proteins"/>
    <property type="match status" value="1"/>
</dbReference>
<keyword evidence="2" id="KW-0320">Glycogen biosynthesis</keyword>
<reference evidence="4 5" key="1">
    <citation type="submission" date="2024-01" db="EMBL/GenBank/DDBJ databases">
        <title>Complete genome sequence of Citroniella saccharovorans strain M6.X9, isolated from human fecal sample.</title>
        <authorList>
            <person name="Cheng G."/>
            <person name="Westerholm M."/>
            <person name="Schnurer A."/>
        </authorList>
    </citation>
    <scope>NUCLEOTIDE SEQUENCE [LARGE SCALE GENOMIC DNA]</scope>
    <source>
        <strain evidence="4 5">DSM 29873</strain>
    </source>
</reference>
<comment type="similarity">
    <text evidence="1">Belongs to the bacterial/plant glucose-1-phosphate adenylyltransferase family.</text>
</comment>
<dbReference type="SUPFAM" id="SSF51161">
    <property type="entry name" value="Trimeric LpxA-like enzymes"/>
    <property type="match status" value="1"/>
</dbReference>
<dbReference type="Proteomes" id="UP001357733">
    <property type="component" value="Unassembled WGS sequence"/>
</dbReference>
<dbReference type="Gene3D" id="3.90.550.10">
    <property type="entry name" value="Spore Coat Polysaccharide Biosynthesis Protein SpsA, Chain A"/>
    <property type="match status" value="1"/>
</dbReference>
<keyword evidence="4" id="KW-0808">Transferase</keyword>
<evidence type="ECO:0000256" key="2">
    <source>
        <dbReference type="ARBA" id="ARBA00023056"/>
    </source>
</evidence>
<evidence type="ECO:0000256" key="1">
    <source>
        <dbReference type="ARBA" id="ARBA00010443"/>
    </source>
</evidence>
<dbReference type="NCBIfam" id="TIGR02092">
    <property type="entry name" value="glgD"/>
    <property type="match status" value="1"/>
</dbReference>
<dbReference type="InterPro" id="IPR011832">
    <property type="entry name" value="GlgDAde_trans"/>
</dbReference>
<keyword evidence="5" id="KW-1185">Reference proteome</keyword>
<dbReference type="InterPro" id="IPR056818">
    <property type="entry name" value="GlmU/GlgC-like_hexapep"/>
</dbReference>